<evidence type="ECO:0000256" key="1">
    <source>
        <dbReference type="ARBA" id="ARBA00004127"/>
    </source>
</evidence>
<dbReference type="Pfam" id="PF01529">
    <property type="entry name" value="DHHC"/>
    <property type="match status" value="1"/>
</dbReference>
<feature type="region of interest" description="Disordered" evidence="12">
    <location>
        <begin position="171"/>
        <end position="211"/>
    </location>
</feature>
<dbReference type="GO" id="GO:0019706">
    <property type="term" value="F:protein-cysteine S-palmitoyltransferase activity"/>
    <property type="evidence" value="ECO:0007669"/>
    <property type="project" value="UniProtKB-EC"/>
</dbReference>
<evidence type="ECO:0000313" key="14">
    <source>
        <dbReference type="EMBL" id="KAJ2005940.1"/>
    </source>
</evidence>
<dbReference type="PANTHER" id="PTHR22883">
    <property type="entry name" value="ZINC FINGER DHHC DOMAIN CONTAINING PROTEIN"/>
    <property type="match status" value="1"/>
</dbReference>
<feature type="region of interest" description="Disordered" evidence="12">
    <location>
        <begin position="347"/>
        <end position="436"/>
    </location>
</feature>
<dbReference type="PANTHER" id="PTHR22883:SF43">
    <property type="entry name" value="PALMITOYLTRANSFERASE APP"/>
    <property type="match status" value="1"/>
</dbReference>
<feature type="compositionally biased region" description="Polar residues" evidence="12">
    <location>
        <begin position="102"/>
        <end position="111"/>
    </location>
</feature>
<accession>A0A9W8BLF2</accession>
<proteinExistence type="inferred from homology"/>
<dbReference type="OrthoDB" id="9909019at2759"/>
<dbReference type="InterPro" id="IPR001594">
    <property type="entry name" value="Palmitoyltrfase_DHHC"/>
</dbReference>
<evidence type="ECO:0000256" key="6">
    <source>
        <dbReference type="ARBA" id="ARBA00023139"/>
    </source>
</evidence>
<organism evidence="14 15">
    <name type="scientific">Coemansia thaxteri</name>
    <dbReference type="NCBI Taxonomy" id="2663907"/>
    <lineage>
        <taxon>Eukaryota</taxon>
        <taxon>Fungi</taxon>
        <taxon>Fungi incertae sedis</taxon>
        <taxon>Zoopagomycota</taxon>
        <taxon>Kickxellomycotina</taxon>
        <taxon>Kickxellomycetes</taxon>
        <taxon>Kickxellales</taxon>
        <taxon>Kickxellaceae</taxon>
        <taxon>Coemansia</taxon>
    </lineage>
</organism>
<evidence type="ECO:0000256" key="3">
    <source>
        <dbReference type="ARBA" id="ARBA00022692"/>
    </source>
</evidence>
<name>A0A9W8BLF2_9FUNG</name>
<keyword evidence="7" id="KW-0449">Lipoprotein</keyword>
<evidence type="ECO:0000313" key="15">
    <source>
        <dbReference type="Proteomes" id="UP001150907"/>
    </source>
</evidence>
<evidence type="ECO:0000256" key="8">
    <source>
        <dbReference type="ARBA" id="ARBA00023315"/>
    </source>
</evidence>
<feature type="region of interest" description="Disordered" evidence="12">
    <location>
        <begin position="1"/>
        <end position="157"/>
    </location>
</feature>
<keyword evidence="5 11" id="KW-0472">Membrane</keyword>
<comment type="domain">
    <text evidence="11">The DHHC domain is required for palmitoyltransferase activity.</text>
</comment>
<evidence type="ECO:0000256" key="4">
    <source>
        <dbReference type="ARBA" id="ARBA00022989"/>
    </source>
</evidence>
<feature type="compositionally biased region" description="Polar residues" evidence="12">
    <location>
        <begin position="179"/>
        <end position="193"/>
    </location>
</feature>
<comment type="caution">
    <text evidence="14">The sequence shown here is derived from an EMBL/GenBank/DDBJ whole genome shotgun (WGS) entry which is preliminary data.</text>
</comment>
<protein>
    <recommendedName>
        <fullName evidence="11">Palmitoyltransferase</fullName>
        <ecNumber evidence="11">2.3.1.225</ecNumber>
    </recommendedName>
</protein>
<comment type="subcellular location">
    <subcellularLocation>
        <location evidence="1">Endomembrane system</location>
        <topology evidence="1">Multi-pass membrane protein</topology>
    </subcellularLocation>
</comment>
<keyword evidence="2 11" id="KW-0808">Transferase</keyword>
<evidence type="ECO:0000259" key="13">
    <source>
        <dbReference type="Pfam" id="PF01529"/>
    </source>
</evidence>
<sequence length="654" mass="71745">MTGADPTTPSRAQAEAHQPPQSPPLPPPRSTIVRLSPPQSPGHRASGASFGDAYDDSGRRYTPRTLVESAAKKAAAAANQHSGQAQASVCVQEQALEPQKQPPKQSWQAQNAAPRLEQGRDAADSDQRHRAQPMFLPPMPPVLAQQASDSRPGSIQFLGPQRQTVMRMSMDGPAAASPHTRNSSSDGTATNSHDSPDQPPGARAPLPALPQPIGTYAPVDEKILQRNPGRFTSDGLRRKEPIYQLYDHDNCHPLCGRTVTGTRPAPFALALAMLSAPVVLFAVFVCPYLWYDLHKAAVIVFAYLAALTYASMLMASFTDPGIIPRNLDAITPPDAFAVDVNAVAQPARHQSMPPGLQPHAQSSAIDSTAPGPGEKHRSSSGPPESLPRHRPPLQYYDRLPPPWVQVGTPGRRSSPLSVYDPVAPAGGGQRPGSDSYRMYPPTTKLVTINNVNVRLKYCDTCRIYRPPRASHCRSCDNCVENEDHHCIWLNNCIGRRNYRYFYSFLVSITLLALYIFAFSLVRLIRPINQDDSELSSFGQSVKHHPMVLVLLLYVFVHIGFVGGLLVYHTMLISRNMTTHELLGARHAHQTDADSRSGSRHYRSPFFFAAASPYSKGSCLRNWAAALCSPMTPTNVRWRARVDPEGIEELIPLHR</sequence>
<dbReference type="PROSITE" id="PS50216">
    <property type="entry name" value="DHHC"/>
    <property type="match status" value="1"/>
</dbReference>
<dbReference type="GO" id="GO:0005794">
    <property type="term" value="C:Golgi apparatus"/>
    <property type="evidence" value="ECO:0007669"/>
    <property type="project" value="TreeGrafter"/>
</dbReference>
<keyword evidence="6" id="KW-0564">Palmitate</keyword>
<evidence type="ECO:0000256" key="10">
    <source>
        <dbReference type="ARBA" id="ARBA00048048"/>
    </source>
</evidence>
<keyword evidence="8 11" id="KW-0012">Acyltransferase</keyword>
<evidence type="ECO:0000256" key="7">
    <source>
        <dbReference type="ARBA" id="ARBA00023288"/>
    </source>
</evidence>
<dbReference type="InterPro" id="IPR039859">
    <property type="entry name" value="PFA4/ZDH16/20/ERF2-like"/>
</dbReference>
<feature type="transmembrane region" description="Helical" evidence="11">
    <location>
        <begin position="544"/>
        <end position="567"/>
    </location>
</feature>
<keyword evidence="4 11" id="KW-1133">Transmembrane helix</keyword>
<evidence type="ECO:0000256" key="12">
    <source>
        <dbReference type="SAM" id="MobiDB-lite"/>
    </source>
</evidence>
<feature type="compositionally biased region" description="Pro residues" evidence="12">
    <location>
        <begin position="20"/>
        <end position="29"/>
    </location>
</feature>
<reference evidence="14" key="1">
    <citation type="submission" date="2022-07" db="EMBL/GenBank/DDBJ databases">
        <title>Phylogenomic reconstructions and comparative analyses of Kickxellomycotina fungi.</title>
        <authorList>
            <person name="Reynolds N.K."/>
            <person name="Stajich J.E."/>
            <person name="Barry K."/>
            <person name="Grigoriev I.V."/>
            <person name="Crous P."/>
            <person name="Smith M.E."/>
        </authorList>
    </citation>
    <scope>NUCLEOTIDE SEQUENCE</scope>
    <source>
        <strain evidence="14">IMI 214461</strain>
    </source>
</reference>
<dbReference type="GO" id="GO:0005783">
    <property type="term" value="C:endoplasmic reticulum"/>
    <property type="evidence" value="ECO:0007669"/>
    <property type="project" value="TreeGrafter"/>
</dbReference>
<feature type="compositionally biased region" description="Basic and acidic residues" evidence="12">
    <location>
        <begin position="117"/>
        <end position="129"/>
    </location>
</feature>
<gene>
    <name evidence="14" type="primary">ERF2</name>
    <name evidence="14" type="ORF">H4R26_001665</name>
</gene>
<dbReference type="Proteomes" id="UP001150907">
    <property type="component" value="Unassembled WGS sequence"/>
</dbReference>
<dbReference type="EC" id="2.3.1.225" evidence="11"/>
<evidence type="ECO:0000256" key="5">
    <source>
        <dbReference type="ARBA" id="ARBA00023136"/>
    </source>
</evidence>
<comment type="catalytic activity">
    <reaction evidence="10 11">
        <text>L-cysteinyl-[protein] + hexadecanoyl-CoA = S-hexadecanoyl-L-cysteinyl-[protein] + CoA</text>
        <dbReference type="Rhea" id="RHEA:36683"/>
        <dbReference type="Rhea" id="RHEA-COMP:10131"/>
        <dbReference type="Rhea" id="RHEA-COMP:11032"/>
        <dbReference type="ChEBI" id="CHEBI:29950"/>
        <dbReference type="ChEBI" id="CHEBI:57287"/>
        <dbReference type="ChEBI" id="CHEBI:57379"/>
        <dbReference type="ChEBI" id="CHEBI:74151"/>
        <dbReference type="EC" id="2.3.1.225"/>
    </reaction>
</comment>
<feature type="compositionally biased region" description="Polar residues" evidence="12">
    <location>
        <begin position="79"/>
        <end position="91"/>
    </location>
</feature>
<feature type="transmembrane region" description="Helical" evidence="11">
    <location>
        <begin position="500"/>
        <end position="524"/>
    </location>
</feature>
<evidence type="ECO:0000256" key="2">
    <source>
        <dbReference type="ARBA" id="ARBA00022679"/>
    </source>
</evidence>
<evidence type="ECO:0000256" key="11">
    <source>
        <dbReference type="RuleBase" id="RU079119"/>
    </source>
</evidence>
<feature type="transmembrane region" description="Helical" evidence="11">
    <location>
        <begin position="267"/>
        <end position="290"/>
    </location>
</feature>
<keyword evidence="15" id="KW-1185">Reference proteome</keyword>
<dbReference type="EMBL" id="JANBQF010000079">
    <property type="protein sequence ID" value="KAJ2005940.1"/>
    <property type="molecule type" value="Genomic_DNA"/>
</dbReference>
<dbReference type="AlphaFoldDB" id="A0A9W8BLF2"/>
<keyword evidence="3 11" id="KW-0812">Transmembrane</keyword>
<evidence type="ECO:0000256" key="9">
    <source>
        <dbReference type="ARBA" id="ARBA00023463"/>
    </source>
</evidence>
<feature type="transmembrane region" description="Helical" evidence="11">
    <location>
        <begin position="296"/>
        <end position="317"/>
    </location>
</feature>
<feature type="domain" description="Palmitoyltransferase DHHC" evidence="13">
    <location>
        <begin position="454"/>
        <end position="581"/>
    </location>
</feature>
<comment type="similarity">
    <text evidence="9">Belongs to the DHHC palmitoyltransferase family. ERF2/ZDHHC9 subfamily.</text>
</comment>
<feature type="compositionally biased region" description="Polar residues" evidence="12">
    <location>
        <begin position="1"/>
        <end position="11"/>
    </location>
</feature>
<dbReference type="GO" id="GO:0006612">
    <property type="term" value="P:protein targeting to membrane"/>
    <property type="evidence" value="ECO:0007669"/>
    <property type="project" value="TreeGrafter"/>
</dbReference>